<name>A0ABT1BSE2_9BURK</name>
<comment type="caution">
    <text evidence="2">The sequence shown here is derived from an EMBL/GenBank/DDBJ whole genome shotgun (WGS) entry which is preliminary data.</text>
</comment>
<accession>A0ABT1BSE2</accession>
<evidence type="ECO:0000313" key="2">
    <source>
        <dbReference type="EMBL" id="MCO5979158.1"/>
    </source>
</evidence>
<sequence length="133" mass="13672">MLKTGMWPGILFALVGLSSSAAWADNCPELAGKTMCISATNSNGASWSMNAQFGSFDPITADGTAVIGSNSASYSCVGNNFTRVMVYDTTGETLIWNATVGKNAKKVNGTGQNAAGTSAFRYKAVKGACPTAP</sequence>
<dbReference type="Proteomes" id="UP001204851">
    <property type="component" value="Unassembled WGS sequence"/>
</dbReference>
<keyword evidence="3" id="KW-1185">Reference proteome</keyword>
<dbReference type="EMBL" id="JAMXMC010000017">
    <property type="protein sequence ID" value="MCO5979158.1"/>
    <property type="molecule type" value="Genomic_DNA"/>
</dbReference>
<proteinExistence type="predicted"/>
<reference evidence="2 3" key="1">
    <citation type="submission" date="2022-06" db="EMBL/GenBank/DDBJ databases">
        <title>Ideonella sp. NS12-5 Genome sequencing and assembly.</title>
        <authorList>
            <person name="Jung Y."/>
        </authorList>
    </citation>
    <scope>NUCLEOTIDE SEQUENCE [LARGE SCALE GENOMIC DNA]</scope>
    <source>
        <strain evidence="2 3">NS12-5</strain>
    </source>
</reference>
<keyword evidence="1" id="KW-0732">Signal</keyword>
<gene>
    <name evidence="2" type="ORF">M0L44_20870</name>
</gene>
<evidence type="ECO:0000313" key="3">
    <source>
        <dbReference type="Proteomes" id="UP001204851"/>
    </source>
</evidence>
<organism evidence="2 3">
    <name type="scientific">Ideonella oryzae</name>
    <dbReference type="NCBI Taxonomy" id="2937441"/>
    <lineage>
        <taxon>Bacteria</taxon>
        <taxon>Pseudomonadati</taxon>
        <taxon>Pseudomonadota</taxon>
        <taxon>Betaproteobacteria</taxon>
        <taxon>Burkholderiales</taxon>
        <taxon>Sphaerotilaceae</taxon>
        <taxon>Ideonella</taxon>
    </lineage>
</organism>
<protein>
    <submittedName>
        <fullName evidence="2">Uncharacterized protein</fullName>
    </submittedName>
</protein>
<dbReference type="RefSeq" id="WP_252772110.1">
    <property type="nucleotide sequence ID" value="NZ_JAMXMC010000017.1"/>
</dbReference>
<evidence type="ECO:0000256" key="1">
    <source>
        <dbReference type="SAM" id="SignalP"/>
    </source>
</evidence>
<feature type="signal peptide" evidence="1">
    <location>
        <begin position="1"/>
        <end position="24"/>
    </location>
</feature>
<feature type="chain" id="PRO_5045956266" evidence="1">
    <location>
        <begin position="25"/>
        <end position="133"/>
    </location>
</feature>